<feature type="domain" description="PurE" evidence="6">
    <location>
        <begin position="5"/>
        <end position="156"/>
    </location>
</feature>
<evidence type="ECO:0000256" key="3">
    <source>
        <dbReference type="HAMAP-Rule" id="MF_01929"/>
    </source>
</evidence>
<organism evidence="8 9">
    <name type="scientific">Amedibacillus dolichus</name>
    <dbReference type="NCBI Taxonomy" id="31971"/>
    <lineage>
        <taxon>Bacteria</taxon>
        <taxon>Bacillati</taxon>
        <taxon>Bacillota</taxon>
        <taxon>Erysipelotrichia</taxon>
        <taxon>Erysipelotrichales</taxon>
        <taxon>Erysipelotrichaceae</taxon>
        <taxon>Amedibacillus</taxon>
    </lineage>
</organism>
<dbReference type="UniPathway" id="UPA00074">
    <property type="reaction ID" value="UER00943"/>
</dbReference>
<dbReference type="NCBIfam" id="TIGR01162">
    <property type="entry name" value="purE"/>
    <property type="match status" value="1"/>
</dbReference>
<dbReference type="SMART" id="SM01001">
    <property type="entry name" value="AIRC"/>
    <property type="match status" value="1"/>
</dbReference>
<keyword evidence="1 3" id="KW-0658">Purine biosynthesis</keyword>
<dbReference type="InterPro" id="IPR000031">
    <property type="entry name" value="PurE_dom"/>
</dbReference>
<dbReference type="InterPro" id="IPR033747">
    <property type="entry name" value="PurE_ClassI"/>
</dbReference>
<dbReference type="EMBL" id="JAGZMZ010000004">
    <property type="protein sequence ID" value="MBS4883613.1"/>
    <property type="molecule type" value="Genomic_DNA"/>
</dbReference>
<dbReference type="GO" id="GO:0034023">
    <property type="term" value="F:5-(carboxyamino)imidazole ribonucleotide mutase activity"/>
    <property type="evidence" value="ECO:0007669"/>
    <property type="project" value="UniProtKB-UniRule"/>
</dbReference>
<evidence type="ECO:0000256" key="1">
    <source>
        <dbReference type="ARBA" id="ARBA00022755"/>
    </source>
</evidence>
<reference evidence="7" key="2">
    <citation type="submission" date="2021-02" db="EMBL/GenBank/DDBJ databases">
        <title>Infant gut strain persistence is associated with maternal origin, phylogeny, and functional potential including surface adhesion and iron acquisition.</title>
        <authorList>
            <person name="Lou Y.C."/>
        </authorList>
    </citation>
    <scope>NUCLEOTIDE SEQUENCE</scope>
    <source>
        <strain evidence="7">L3_108_103G1_dasL3_108_103G1_concoct_2</strain>
    </source>
</reference>
<dbReference type="GeneID" id="92793138"/>
<evidence type="ECO:0000256" key="4">
    <source>
        <dbReference type="PIRNR" id="PIRNR001338"/>
    </source>
</evidence>
<keyword evidence="2 3" id="KW-0413">Isomerase</keyword>
<evidence type="ECO:0000313" key="7">
    <source>
        <dbReference type="EMBL" id="MBS4883613.1"/>
    </source>
</evidence>
<dbReference type="SUPFAM" id="SSF52255">
    <property type="entry name" value="N5-CAIR mutase (phosphoribosylaminoimidazole carboxylase, PurE)"/>
    <property type="match status" value="1"/>
</dbReference>
<comment type="function">
    <text evidence="3 4">Catalyzes the conversion of N5-carboxyaminoimidazole ribonucleotide (N5-CAIR) to 4-carboxy-5-aminoimidazole ribonucleotide (CAIR).</text>
</comment>
<evidence type="ECO:0000259" key="6">
    <source>
        <dbReference type="SMART" id="SM01001"/>
    </source>
</evidence>
<evidence type="ECO:0000256" key="5">
    <source>
        <dbReference type="PIRSR" id="PIRSR001338-1"/>
    </source>
</evidence>
<proteinExistence type="inferred from homology"/>
<feature type="binding site" evidence="3 5">
    <location>
        <position position="43"/>
    </location>
    <ligand>
        <name>substrate</name>
    </ligand>
</feature>
<gene>
    <name evidence="3 8" type="primary">purE</name>
    <name evidence="8" type="ORF">DWZ83_08720</name>
    <name evidence="7" type="ORF">KHZ85_02485</name>
</gene>
<dbReference type="OrthoDB" id="9791908at2"/>
<evidence type="ECO:0000313" key="9">
    <source>
        <dbReference type="Proteomes" id="UP000284868"/>
    </source>
</evidence>
<reference evidence="8 9" key="1">
    <citation type="submission" date="2018-08" db="EMBL/GenBank/DDBJ databases">
        <title>A genome reference for cultivated species of the human gut microbiota.</title>
        <authorList>
            <person name="Zou Y."/>
            <person name="Xue W."/>
            <person name="Luo G."/>
        </authorList>
    </citation>
    <scope>NUCLEOTIDE SEQUENCE [LARGE SCALE GENOMIC DNA]</scope>
    <source>
        <strain evidence="8 9">AF35-6BH</strain>
    </source>
</reference>
<evidence type="ECO:0000313" key="8">
    <source>
        <dbReference type="EMBL" id="RHM08125.1"/>
    </source>
</evidence>
<dbReference type="GO" id="GO:0016829">
    <property type="term" value="F:lyase activity"/>
    <property type="evidence" value="ECO:0007669"/>
    <property type="project" value="UniProtKB-KW"/>
</dbReference>
<keyword evidence="8" id="KW-0456">Lyase</keyword>
<comment type="similarity">
    <text evidence="3">Belongs to the AIR carboxylase family. Class I subfamily.</text>
</comment>
<evidence type="ECO:0000256" key="2">
    <source>
        <dbReference type="ARBA" id="ARBA00023235"/>
    </source>
</evidence>
<dbReference type="PANTHER" id="PTHR23046:SF2">
    <property type="entry name" value="PHOSPHORIBOSYLAMINOIMIDAZOLE CARBOXYLASE"/>
    <property type="match status" value="1"/>
</dbReference>
<protein>
    <recommendedName>
        <fullName evidence="3 4">N5-carboxyaminoimidazole ribonucleotide mutase</fullName>
        <shortName evidence="3 4">N5-CAIR mutase</shortName>
        <ecNumber evidence="3 4">5.4.99.18</ecNumber>
    </recommendedName>
    <alternativeName>
        <fullName evidence="3">5-(carboxyamino)imidazole ribonucleotide mutase</fullName>
    </alternativeName>
</protein>
<dbReference type="AlphaFoldDB" id="A0A415P624"/>
<dbReference type="EC" id="5.4.99.18" evidence="3 4"/>
<dbReference type="Proteomes" id="UP000753219">
    <property type="component" value="Unassembled WGS sequence"/>
</dbReference>
<accession>A0A415P624</accession>
<dbReference type="Proteomes" id="UP000284868">
    <property type="component" value="Unassembled WGS sequence"/>
</dbReference>
<dbReference type="PIRSF" id="PIRSF001338">
    <property type="entry name" value="AIR_carboxylase"/>
    <property type="match status" value="1"/>
</dbReference>
<sequence length="165" mass="16986">MSNKPLVSILMGSRSDLPTMENCFAQLKEFDIPFEAHALSAHRTPNEVIKLAEEAKDRGIKVIIAAAGGAAHLGGVIASSTTLPVIGVPIQTSALGGMDSLLSTVQMPGGIPVATVAIGKAGAKNAAILAVQMLALSDEALAKKLEAFKQAMADKVIADSVIEVE</sequence>
<feature type="binding site" evidence="3 5">
    <location>
        <position position="13"/>
    </location>
    <ligand>
        <name>substrate</name>
    </ligand>
</feature>
<dbReference type="Pfam" id="PF00731">
    <property type="entry name" value="AIRC"/>
    <property type="match status" value="1"/>
</dbReference>
<dbReference type="RefSeq" id="WP_022419883.1">
    <property type="nucleotide sequence ID" value="NZ_CABKNA010000005.1"/>
</dbReference>
<dbReference type="Gene3D" id="3.40.50.1970">
    <property type="match status" value="1"/>
</dbReference>
<keyword evidence="9" id="KW-1185">Reference proteome</keyword>
<dbReference type="InterPro" id="IPR024694">
    <property type="entry name" value="PurE_prokaryotes"/>
</dbReference>
<comment type="catalytic activity">
    <reaction evidence="3 4">
        <text>5-carboxyamino-1-(5-phospho-D-ribosyl)imidazole + H(+) = 5-amino-1-(5-phospho-D-ribosyl)imidazole-4-carboxylate</text>
        <dbReference type="Rhea" id="RHEA:13193"/>
        <dbReference type="ChEBI" id="CHEBI:15378"/>
        <dbReference type="ChEBI" id="CHEBI:58730"/>
        <dbReference type="ChEBI" id="CHEBI:77657"/>
        <dbReference type="EC" id="5.4.99.18"/>
    </reaction>
</comment>
<feature type="binding site" evidence="3 5">
    <location>
        <position position="16"/>
    </location>
    <ligand>
        <name>substrate</name>
    </ligand>
</feature>
<dbReference type="EMBL" id="QRPK01000057">
    <property type="protein sequence ID" value="RHM08125.1"/>
    <property type="molecule type" value="Genomic_DNA"/>
</dbReference>
<comment type="pathway">
    <text evidence="3 4">Purine metabolism; IMP biosynthesis via de novo pathway; 5-amino-1-(5-phospho-D-ribosyl)imidazole-4-carboxylate from 5-amino-1-(5-phospho-D-ribosyl)imidazole (N5-CAIR route): step 2/2.</text>
</comment>
<dbReference type="HAMAP" id="MF_01929">
    <property type="entry name" value="PurE_classI"/>
    <property type="match status" value="1"/>
</dbReference>
<name>A0A415P624_9FIRM</name>
<dbReference type="PANTHER" id="PTHR23046">
    <property type="entry name" value="PHOSPHORIBOSYLAMINOIMIDAZOLE CARBOXYLASE CATALYTIC SUBUNIT"/>
    <property type="match status" value="1"/>
</dbReference>
<dbReference type="GO" id="GO:0006189">
    <property type="term" value="P:'de novo' IMP biosynthetic process"/>
    <property type="evidence" value="ECO:0007669"/>
    <property type="project" value="UniProtKB-UniRule"/>
</dbReference>
<comment type="caution">
    <text evidence="8">The sequence shown here is derived from an EMBL/GenBank/DDBJ whole genome shotgun (WGS) entry which is preliminary data.</text>
</comment>